<dbReference type="EMBL" id="OZ021738">
    <property type="protein sequence ID" value="CAK9319596.1"/>
    <property type="molecule type" value="Genomic_DNA"/>
</dbReference>
<sequence>PPRPRLLARNRPPPMMPTAGKISSLVGFVRAACFFVCRWSVGRHRSSSFAAVRAQVAWSAISLYSSLTHLFQCVSCSTAQPRQVTVAHLC</sequence>
<name>A0ABP0YKJ2_9ROSI</name>
<accession>A0ABP0YKJ2</accession>
<protein>
    <submittedName>
        <fullName evidence="1">Uncharacterized protein</fullName>
    </submittedName>
</protein>
<evidence type="ECO:0000313" key="2">
    <source>
        <dbReference type="Proteomes" id="UP001642487"/>
    </source>
</evidence>
<dbReference type="Proteomes" id="UP001642487">
    <property type="component" value="Chromosome 4"/>
</dbReference>
<reference evidence="1 2" key="1">
    <citation type="submission" date="2024-03" db="EMBL/GenBank/DDBJ databases">
        <authorList>
            <person name="Gkanogiannis A."/>
            <person name="Becerra Lopez-Lavalle L."/>
        </authorList>
    </citation>
    <scope>NUCLEOTIDE SEQUENCE [LARGE SCALE GENOMIC DNA]</scope>
</reference>
<evidence type="ECO:0000313" key="1">
    <source>
        <dbReference type="EMBL" id="CAK9319596.1"/>
    </source>
</evidence>
<feature type="non-terminal residue" evidence="1">
    <location>
        <position position="1"/>
    </location>
</feature>
<proteinExistence type="predicted"/>
<organism evidence="1 2">
    <name type="scientific">Citrullus colocynthis</name>
    <name type="common">colocynth</name>
    <dbReference type="NCBI Taxonomy" id="252529"/>
    <lineage>
        <taxon>Eukaryota</taxon>
        <taxon>Viridiplantae</taxon>
        <taxon>Streptophyta</taxon>
        <taxon>Embryophyta</taxon>
        <taxon>Tracheophyta</taxon>
        <taxon>Spermatophyta</taxon>
        <taxon>Magnoliopsida</taxon>
        <taxon>eudicotyledons</taxon>
        <taxon>Gunneridae</taxon>
        <taxon>Pentapetalae</taxon>
        <taxon>rosids</taxon>
        <taxon>fabids</taxon>
        <taxon>Cucurbitales</taxon>
        <taxon>Cucurbitaceae</taxon>
        <taxon>Benincaseae</taxon>
        <taxon>Citrullus</taxon>
    </lineage>
</organism>
<keyword evidence="2" id="KW-1185">Reference proteome</keyword>
<gene>
    <name evidence="1" type="ORF">CITCOLO1_LOCUS11604</name>
</gene>